<dbReference type="RefSeq" id="WP_145430274.1">
    <property type="nucleotide sequence ID" value="NZ_CP036339.1"/>
</dbReference>
<dbReference type="KEGG" id="llh:I41_02950"/>
<dbReference type="OrthoDB" id="291335at2"/>
<protein>
    <submittedName>
        <fullName evidence="1">Uncharacterized protein</fullName>
    </submittedName>
</protein>
<evidence type="ECO:0000313" key="1">
    <source>
        <dbReference type="EMBL" id="QDT71140.1"/>
    </source>
</evidence>
<dbReference type="Proteomes" id="UP000317909">
    <property type="component" value="Chromosome"/>
</dbReference>
<name>A0A517TRZ5_9BACT</name>
<keyword evidence="2" id="KW-1185">Reference proteome</keyword>
<sequence length="102" mass="11219">MDGVAGVEVGWYTATIMSTSDFLHRYLEPVALALTPQSARAILAVKPMPTDVARIEELGRKANEGILSDEERDEYRAYVDAGDMIAILKAKARLTLAHQTDQ</sequence>
<proteinExistence type="predicted"/>
<gene>
    <name evidence="1" type="ORF">I41_02950</name>
</gene>
<dbReference type="AlphaFoldDB" id="A0A517TRZ5"/>
<reference evidence="1 2" key="1">
    <citation type="submission" date="2019-02" db="EMBL/GenBank/DDBJ databases">
        <title>Deep-cultivation of Planctomycetes and their phenomic and genomic characterization uncovers novel biology.</title>
        <authorList>
            <person name="Wiegand S."/>
            <person name="Jogler M."/>
            <person name="Boedeker C."/>
            <person name="Pinto D."/>
            <person name="Vollmers J."/>
            <person name="Rivas-Marin E."/>
            <person name="Kohn T."/>
            <person name="Peeters S.H."/>
            <person name="Heuer A."/>
            <person name="Rast P."/>
            <person name="Oberbeckmann S."/>
            <person name="Bunk B."/>
            <person name="Jeske O."/>
            <person name="Meyerdierks A."/>
            <person name="Storesund J.E."/>
            <person name="Kallscheuer N."/>
            <person name="Luecker S."/>
            <person name="Lage O.M."/>
            <person name="Pohl T."/>
            <person name="Merkel B.J."/>
            <person name="Hornburger P."/>
            <person name="Mueller R.-W."/>
            <person name="Bruemmer F."/>
            <person name="Labrenz M."/>
            <person name="Spormann A.M."/>
            <person name="Op den Camp H."/>
            <person name="Overmann J."/>
            <person name="Amann R."/>
            <person name="Jetten M.S.M."/>
            <person name="Mascher T."/>
            <person name="Medema M.H."/>
            <person name="Devos D.P."/>
            <person name="Kaster A.-K."/>
            <person name="Ovreas L."/>
            <person name="Rohde M."/>
            <person name="Galperin M.Y."/>
            <person name="Jogler C."/>
        </authorList>
    </citation>
    <scope>NUCLEOTIDE SEQUENCE [LARGE SCALE GENOMIC DNA]</scope>
    <source>
        <strain evidence="1 2">I41</strain>
    </source>
</reference>
<organism evidence="1 2">
    <name type="scientific">Lacipirellula limnantheis</name>
    <dbReference type="NCBI Taxonomy" id="2528024"/>
    <lineage>
        <taxon>Bacteria</taxon>
        <taxon>Pseudomonadati</taxon>
        <taxon>Planctomycetota</taxon>
        <taxon>Planctomycetia</taxon>
        <taxon>Pirellulales</taxon>
        <taxon>Lacipirellulaceae</taxon>
        <taxon>Lacipirellula</taxon>
    </lineage>
</organism>
<evidence type="ECO:0000313" key="2">
    <source>
        <dbReference type="Proteomes" id="UP000317909"/>
    </source>
</evidence>
<dbReference type="EMBL" id="CP036339">
    <property type="protein sequence ID" value="QDT71140.1"/>
    <property type="molecule type" value="Genomic_DNA"/>
</dbReference>
<accession>A0A517TRZ5</accession>